<feature type="active site" evidence="3">
    <location>
        <position position="149"/>
    </location>
</feature>
<keyword evidence="6" id="KW-1185">Reference proteome</keyword>
<dbReference type="Proteomes" id="UP000799537">
    <property type="component" value="Unassembled WGS sequence"/>
</dbReference>
<dbReference type="PROSITE" id="PS01173">
    <property type="entry name" value="LIPASE_GDXG_HIS"/>
    <property type="match status" value="1"/>
</dbReference>
<accession>A0A6A6CTX0</accession>
<dbReference type="InterPro" id="IPR013094">
    <property type="entry name" value="AB_hydrolase_3"/>
</dbReference>
<evidence type="ECO:0000313" key="5">
    <source>
        <dbReference type="EMBL" id="KAF2169628.1"/>
    </source>
</evidence>
<dbReference type="InterPro" id="IPR050300">
    <property type="entry name" value="GDXG_lipolytic_enzyme"/>
</dbReference>
<keyword evidence="2" id="KW-0378">Hydrolase</keyword>
<evidence type="ECO:0000259" key="4">
    <source>
        <dbReference type="Pfam" id="PF07859"/>
    </source>
</evidence>
<comment type="similarity">
    <text evidence="1">Belongs to the 'GDXG' lipolytic enzyme family.</text>
</comment>
<dbReference type="InterPro" id="IPR029058">
    <property type="entry name" value="AB_hydrolase_fold"/>
</dbReference>
<dbReference type="AlphaFoldDB" id="A0A6A6CTX0"/>
<organism evidence="5 6">
    <name type="scientific">Zasmidium cellare ATCC 36951</name>
    <dbReference type="NCBI Taxonomy" id="1080233"/>
    <lineage>
        <taxon>Eukaryota</taxon>
        <taxon>Fungi</taxon>
        <taxon>Dikarya</taxon>
        <taxon>Ascomycota</taxon>
        <taxon>Pezizomycotina</taxon>
        <taxon>Dothideomycetes</taxon>
        <taxon>Dothideomycetidae</taxon>
        <taxon>Mycosphaerellales</taxon>
        <taxon>Mycosphaerellaceae</taxon>
        <taxon>Zasmidium</taxon>
    </lineage>
</organism>
<dbReference type="Pfam" id="PF07859">
    <property type="entry name" value="Abhydrolase_3"/>
    <property type="match status" value="1"/>
</dbReference>
<sequence length="293" mass="31480">MPPTQESNALATLFNTLKPNITPTTTPAIRRLLGDQTWQVGAEPTNVTYEETTLGGSPCLKIHPLQASPTHALLYFHGGGYHLASAFSGHRKLIAHLAKSCNVQGYAIDYRLAPENVYPAAHEDCFAAYQALLEKEGFEAKNVVLAGDSAGGGLVATTALTAREDTKPAACVFLSPWFDLACESPSFQSNVGKDALSSHESVTRMAEMYTAGKIDVKDPRVNALYADLEGFAPCWVSVAGWDSLAEDGRRFKEVMEGAGGEVVLEVGEGMQHIYEFMVGKAPEADGSVRRIGE</sequence>
<evidence type="ECO:0000256" key="2">
    <source>
        <dbReference type="ARBA" id="ARBA00022801"/>
    </source>
</evidence>
<dbReference type="GeneID" id="54569464"/>
<reference evidence="5" key="1">
    <citation type="journal article" date="2020" name="Stud. Mycol.">
        <title>101 Dothideomycetes genomes: a test case for predicting lifestyles and emergence of pathogens.</title>
        <authorList>
            <person name="Haridas S."/>
            <person name="Albert R."/>
            <person name="Binder M."/>
            <person name="Bloem J."/>
            <person name="Labutti K."/>
            <person name="Salamov A."/>
            <person name="Andreopoulos B."/>
            <person name="Baker S."/>
            <person name="Barry K."/>
            <person name="Bills G."/>
            <person name="Bluhm B."/>
            <person name="Cannon C."/>
            <person name="Castanera R."/>
            <person name="Culley D."/>
            <person name="Daum C."/>
            <person name="Ezra D."/>
            <person name="Gonzalez J."/>
            <person name="Henrissat B."/>
            <person name="Kuo A."/>
            <person name="Liang C."/>
            <person name="Lipzen A."/>
            <person name="Lutzoni F."/>
            <person name="Magnuson J."/>
            <person name="Mondo S."/>
            <person name="Nolan M."/>
            <person name="Ohm R."/>
            <person name="Pangilinan J."/>
            <person name="Park H.-J."/>
            <person name="Ramirez L."/>
            <person name="Alfaro M."/>
            <person name="Sun H."/>
            <person name="Tritt A."/>
            <person name="Yoshinaga Y."/>
            <person name="Zwiers L.-H."/>
            <person name="Turgeon B."/>
            <person name="Goodwin S."/>
            <person name="Spatafora J."/>
            <person name="Crous P."/>
            <person name="Grigoriev I."/>
        </authorList>
    </citation>
    <scope>NUCLEOTIDE SEQUENCE</scope>
    <source>
        <strain evidence="5">ATCC 36951</strain>
    </source>
</reference>
<proteinExistence type="inferred from homology"/>
<dbReference type="Gene3D" id="3.40.50.1820">
    <property type="entry name" value="alpha/beta hydrolase"/>
    <property type="match status" value="1"/>
</dbReference>
<protein>
    <recommendedName>
        <fullName evidence="4">Alpha/beta hydrolase fold-3 domain-containing protein</fullName>
    </recommendedName>
</protein>
<evidence type="ECO:0000256" key="3">
    <source>
        <dbReference type="PROSITE-ProRule" id="PRU10038"/>
    </source>
</evidence>
<dbReference type="SUPFAM" id="SSF53474">
    <property type="entry name" value="alpha/beta-Hydrolases"/>
    <property type="match status" value="1"/>
</dbReference>
<evidence type="ECO:0000256" key="1">
    <source>
        <dbReference type="ARBA" id="ARBA00010515"/>
    </source>
</evidence>
<dbReference type="RefSeq" id="XP_033670517.1">
    <property type="nucleotide sequence ID" value="XM_033816192.1"/>
</dbReference>
<dbReference type="PANTHER" id="PTHR48081:SF8">
    <property type="entry name" value="ALPHA_BETA HYDROLASE FOLD-3 DOMAIN-CONTAINING PROTEIN-RELATED"/>
    <property type="match status" value="1"/>
</dbReference>
<dbReference type="PANTHER" id="PTHR48081">
    <property type="entry name" value="AB HYDROLASE SUPERFAMILY PROTEIN C4A8.06C"/>
    <property type="match status" value="1"/>
</dbReference>
<dbReference type="EMBL" id="ML993587">
    <property type="protein sequence ID" value="KAF2169628.1"/>
    <property type="molecule type" value="Genomic_DNA"/>
</dbReference>
<dbReference type="GO" id="GO:0016787">
    <property type="term" value="F:hydrolase activity"/>
    <property type="evidence" value="ECO:0007669"/>
    <property type="project" value="UniProtKB-KW"/>
</dbReference>
<dbReference type="InterPro" id="IPR033140">
    <property type="entry name" value="Lipase_GDXG_put_SER_AS"/>
</dbReference>
<gene>
    <name evidence="5" type="ORF">M409DRAFT_64700</name>
</gene>
<dbReference type="PROSITE" id="PS01174">
    <property type="entry name" value="LIPASE_GDXG_SER"/>
    <property type="match status" value="1"/>
</dbReference>
<dbReference type="OrthoDB" id="408631at2759"/>
<evidence type="ECO:0000313" key="6">
    <source>
        <dbReference type="Proteomes" id="UP000799537"/>
    </source>
</evidence>
<feature type="domain" description="Alpha/beta hydrolase fold-3" evidence="4">
    <location>
        <begin position="73"/>
        <end position="274"/>
    </location>
</feature>
<dbReference type="InterPro" id="IPR002168">
    <property type="entry name" value="Lipase_GDXG_HIS_AS"/>
</dbReference>
<name>A0A6A6CTX0_ZASCE</name>